<accession>A0A2U8ULD4</accession>
<dbReference type="GeneID" id="40102510"/>
<gene>
    <name evidence="1" type="primary">45</name>
    <name evidence="1" type="ORF">PBI_SOUR_45</name>
</gene>
<evidence type="ECO:0000313" key="1">
    <source>
        <dbReference type="EMBL" id="AWN04246.1"/>
    </source>
</evidence>
<dbReference type="KEGG" id="vg:40102510"/>
<proteinExistence type="predicted"/>
<name>A0A2U8ULD4_9CAUD</name>
<dbReference type="InterPro" id="IPR046053">
    <property type="entry name" value="DUF6011"/>
</dbReference>
<dbReference type="RefSeq" id="YP_009625616.1">
    <property type="nucleotide sequence ID" value="NC_042132.1"/>
</dbReference>
<dbReference type="EMBL" id="MH153810">
    <property type="protein sequence ID" value="AWN04246.1"/>
    <property type="molecule type" value="Genomic_DNA"/>
</dbReference>
<evidence type="ECO:0000313" key="2">
    <source>
        <dbReference type="Proteomes" id="UP000246591"/>
    </source>
</evidence>
<organism evidence="1 2">
    <name type="scientific">Gordonia phage Sour</name>
    <dbReference type="NCBI Taxonomy" id="2182349"/>
    <lineage>
        <taxon>Viruses</taxon>
        <taxon>Duplodnaviria</taxon>
        <taxon>Heunggongvirae</taxon>
        <taxon>Uroviricota</taxon>
        <taxon>Caudoviricetes</taxon>
        <taxon>Sourvirus</taxon>
        <taxon>Sourvirus sour</taxon>
    </lineage>
</organism>
<keyword evidence="2" id="KW-1185">Reference proteome</keyword>
<reference evidence="2" key="1">
    <citation type="submission" date="2018-03" db="EMBL/GenBank/DDBJ databases">
        <authorList>
            <person name="Keele B.F."/>
        </authorList>
    </citation>
    <scope>NUCLEOTIDE SEQUENCE [LARGE SCALE GENOMIC DNA]</scope>
</reference>
<sequence length="228" mass="24249">MIRTSPFTTATAAARPVAGIDPSEGQINYLADLLAERNWADFDNKKYVSRAATISIAIDVATGKLSSGTMFLTAPFLGGKVNQALHQGKVDQLTKASASAMIDWLQGLPRKAASATANQVETPEVPAGRYAVATEDGATNELAFYKVDRPTEGRWAGFVFVKLMRSDEEVRLSRAAGNAILAKIAEVGAEEASKAYGREIGECGVCGRTLTNDDSRAMGIGPKCAEKF</sequence>
<dbReference type="Proteomes" id="UP000246591">
    <property type="component" value="Segment"/>
</dbReference>
<protein>
    <submittedName>
        <fullName evidence="1">Uncharacterized protein</fullName>
    </submittedName>
</protein>
<dbReference type="Pfam" id="PF19474">
    <property type="entry name" value="DUF6011"/>
    <property type="match status" value="1"/>
</dbReference>